<feature type="compositionally biased region" description="Basic and acidic residues" evidence="4">
    <location>
        <begin position="14"/>
        <end position="26"/>
    </location>
</feature>
<feature type="compositionally biased region" description="Basic and acidic residues" evidence="4">
    <location>
        <begin position="57"/>
        <end position="67"/>
    </location>
</feature>
<dbReference type="STRING" id="184922.A8BDI3"/>
<evidence type="ECO:0000256" key="5">
    <source>
        <dbReference type="SAM" id="Phobius"/>
    </source>
</evidence>
<feature type="region of interest" description="Disordered" evidence="4">
    <location>
        <begin position="1"/>
        <end position="75"/>
    </location>
</feature>
<dbReference type="VEuPathDB" id="GiardiaDB:GL50803_11621"/>
<dbReference type="KEGG" id="gla:GL50803_0011621"/>
<protein>
    <submittedName>
        <fullName evidence="6">Sas10 domain-containing protein</fullName>
    </submittedName>
</protein>
<keyword evidence="7" id="KW-1185">Reference proteome</keyword>
<feature type="region of interest" description="Disordered" evidence="4">
    <location>
        <begin position="465"/>
        <end position="495"/>
    </location>
</feature>
<feature type="transmembrane region" description="Helical" evidence="5">
    <location>
        <begin position="168"/>
        <end position="187"/>
    </location>
</feature>
<dbReference type="PANTHER" id="PTHR13237">
    <property type="entry name" value="SOMETHING ABOUT SILENCING PROTEIN 10-RELATED"/>
    <property type="match status" value="1"/>
</dbReference>
<evidence type="ECO:0000313" key="7">
    <source>
        <dbReference type="Proteomes" id="UP000001548"/>
    </source>
</evidence>
<dbReference type="Pfam" id="PF09368">
    <property type="entry name" value="Sas10"/>
    <property type="match status" value="1"/>
</dbReference>
<dbReference type="RefSeq" id="XP_001707796.1">
    <property type="nucleotide sequence ID" value="XM_001707744.1"/>
</dbReference>
<dbReference type="GO" id="GO:0032040">
    <property type="term" value="C:small-subunit processome"/>
    <property type="evidence" value="ECO:0000318"/>
    <property type="project" value="GO_Central"/>
</dbReference>
<dbReference type="GO" id="GO:0005730">
    <property type="term" value="C:nucleolus"/>
    <property type="evidence" value="ECO:0000318"/>
    <property type="project" value="GO_Central"/>
</dbReference>
<evidence type="ECO:0000313" key="6">
    <source>
        <dbReference type="EMBL" id="KAE8304243.1"/>
    </source>
</evidence>
<proteinExistence type="inferred from homology"/>
<comment type="similarity">
    <text evidence="2">Belongs to the SAS10 family.</text>
</comment>
<feature type="compositionally biased region" description="Polar residues" evidence="4">
    <location>
        <begin position="1"/>
        <end position="12"/>
    </location>
</feature>
<dbReference type="PANTHER" id="PTHR13237:SF8">
    <property type="entry name" value="SOMETHING ABOUT SILENCING PROTEIN 10"/>
    <property type="match status" value="1"/>
</dbReference>
<dbReference type="InterPro" id="IPR018972">
    <property type="entry name" value="Sas10_C_dom"/>
</dbReference>
<dbReference type="OMA" id="EQDRGAM"/>
<name>A8BDI3_GIAIC</name>
<keyword evidence="5" id="KW-0472">Membrane</keyword>
<dbReference type="GeneID" id="5700704"/>
<dbReference type="GO" id="GO:0000462">
    <property type="term" value="P:maturation of SSU-rRNA from tricistronic rRNA transcript (SSU-rRNA, 5.8S rRNA, LSU-rRNA)"/>
    <property type="evidence" value="ECO:0000318"/>
    <property type="project" value="GO_Central"/>
</dbReference>
<evidence type="ECO:0000256" key="2">
    <source>
        <dbReference type="ARBA" id="ARBA00010979"/>
    </source>
</evidence>
<gene>
    <name evidence="6" type="ORF">GL50803_0011621</name>
</gene>
<feature type="region of interest" description="Disordered" evidence="4">
    <location>
        <begin position="221"/>
        <end position="270"/>
    </location>
</feature>
<evidence type="ECO:0000256" key="4">
    <source>
        <dbReference type="SAM" id="MobiDB-lite"/>
    </source>
</evidence>
<dbReference type="EMBL" id="AACB03000002">
    <property type="protein sequence ID" value="KAE8304243.1"/>
    <property type="molecule type" value="Genomic_DNA"/>
</dbReference>
<evidence type="ECO:0000256" key="3">
    <source>
        <dbReference type="ARBA" id="ARBA00023242"/>
    </source>
</evidence>
<dbReference type="AlphaFoldDB" id="A8BDI3"/>
<feature type="compositionally biased region" description="Polar residues" evidence="4">
    <location>
        <begin position="259"/>
        <end position="270"/>
    </location>
</feature>
<evidence type="ECO:0000256" key="1">
    <source>
        <dbReference type="ARBA" id="ARBA00004123"/>
    </source>
</evidence>
<organism evidence="6 7">
    <name type="scientific">Giardia intestinalis (strain ATCC 50803 / WB clone C6)</name>
    <name type="common">Giardia lamblia</name>
    <dbReference type="NCBI Taxonomy" id="184922"/>
    <lineage>
        <taxon>Eukaryota</taxon>
        <taxon>Metamonada</taxon>
        <taxon>Diplomonadida</taxon>
        <taxon>Hexamitidae</taxon>
        <taxon>Giardiinae</taxon>
        <taxon>Giardia</taxon>
    </lineage>
</organism>
<feature type="compositionally biased region" description="Polar residues" evidence="4">
    <location>
        <begin position="231"/>
        <end position="243"/>
    </location>
</feature>
<keyword evidence="3" id="KW-0539">Nucleus</keyword>
<dbReference type="Proteomes" id="UP000001548">
    <property type="component" value="Unassembled WGS sequence"/>
</dbReference>
<accession>A8BDI3</accession>
<comment type="caution">
    <text evidence="6">The sequence shown here is derived from an EMBL/GenBank/DDBJ whole genome shotgun (WGS) entry which is preliminary data.</text>
</comment>
<sequence>MNSDTDPGQTVLDTLRHKSLLHEQDRGAMNWLPRDMHLTEKTSGSRSRSKSWKRGSRVPEQEQRQREDEDSSEAENLVIGEALKAEKRAHGFGQADALDPALLELAQQQAHELTAKDSGKAVNFKLQQDLPVFAELLTSKYNELHGIDNASSRSRHSRLLARHSSISAYKCMLAMLISYILFIFAHASSGLSIRHPVFLRITELKKQLDAMQPEVHSILQRAQVQPRMRSTRVTDTPESSGNDTETDGIKTVGARERSSATNEDSASTSMEDLVVFGSDESDASSAYELEDLAAGGRPVNRHSKPGISVLDNLGLELDLSAQSHPISGDRSVSAYEQRVQRSAERREAQRLKAIQAAENRKLKKPKEQAGVDIRSKQLADAILQKEEATKEIRKAIAQNQKGYEPTYYDPTQDKIDPTDRVGYRPVSINMKKGQGDLKRHKSKHASTSRTLLRYKYEKAVEINKRTAVPTREQNGAYTGESKGIRTNVTHSRKLS</sequence>
<feature type="compositionally biased region" description="Basic residues" evidence="4">
    <location>
        <begin position="47"/>
        <end position="56"/>
    </location>
</feature>
<comment type="subcellular location">
    <subcellularLocation>
        <location evidence="1">Nucleus</location>
    </subcellularLocation>
</comment>
<keyword evidence="5" id="KW-1133">Transmembrane helix</keyword>
<reference evidence="6 7" key="1">
    <citation type="journal article" date="2007" name="Science">
        <title>Genomic minimalism in the early diverging intestinal parasite Giardia lamblia.</title>
        <authorList>
            <person name="Morrison H.G."/>
            <person name="McArthur A.G."/>
            <person name="Gillin F.D."/>
            <person name="Aley S.B."/>
            <person name="Adam R.D."/>
            <person name="Olsen G.J."/>
            <person name="Best A.A."/>
            <person name="Cande W.Z."/>
            <person name="Chen F."/>
            <person name="Cipriano M.J."/>
            <person name="Davids B.J."/>
            <person name="Dawson S.C."/>
            <person name="Elmendorf H.G."/>
            <person name="Hehl A.B."/>
            <person name="Holder M.E."/>
            <person name="Huse S.M."/>
            <person name="Kim U.U."/>
            <person name="Lasek-Nesselquist E."/>
            <person name="Manning G."/>
            <person name="Nigam A."/>
            <person name="Nixon J.E."/>
            <person name="Palm D."/>
            <person name="Passamaneck N.E."/>
            <person name="Prabhu A."/>
            <person name="Reich C.I."/>
            <person name="Reiner D.S."/>
            <person name="Samuelson J."/>
            <person name="Svard S.G."/>
            <person name="Sogin M.L."/>
        </authorList>
    </citation>
    <scope>NUCLEOTIDE SEQUENCE [LARGE SCALE GENOMIC DNA]</scope>
    <source>
        <strain evidence="6 7">WB C6</strain>
    </source>
</reference>
<dbReference type="HOGENOM" id="CLU_551474_0_0_1"/>
<keyword evidence="5" id="KW-0812">Transmembrane</keyword>